<dbReference type="EMBL" id="JAHHHN010000028">
    <property type="protein sequence ID" value="MBW4564959.1"/>
    <property type="molecule type" value="Genomic_DNA"/>
</dbReference>
<accession>A0A951Q369</accession>
<organism evidence="1 2">
    <name type="scientific">Mojavia pulchra JT2-VF2</name>
    <dbReference type="NCBI Taxonomy" id="287848"/>
    <lineage>
        <taxon>Bacteria</taxon>
        <taxon>Bacillati</taxon>
        <taxon>Cyanobacteriota</taxon>
        <taxon>Cyanophyceae</taxon>
        <taxon>Nostocales</taxon>
        <taxon>Nostocaceae</taxon>
    </lineage>
</organism>
<proteinExistence type="predicted"/>
<dbReference type="Proteomes" id="UP000715781">
    <property type="component" value="Unassembled WGS sequence"/>
</dbReference>
<reference evidence="1" key="2">
    <citation type="journal article" date="2022" name="Microbiol. Resour. Announc.">
        <title>Metagenome Sequencing to Explore Phylogenomics of Terrestrial Cyanobacteria.</title>
        <authorList>
            <person name="Ward R.D."/>
            <person name="Stajich J.E."/>
            <person name="Johansen J.R."/>
            <person name="Huntemann M."/>
            <person name="Clum A."/>
            <person name="Foster B."/>
            <person name="Foster B."/>
            <person name="Roux S."/>
            <person name="Palaniappan K."/>
            <person name="Varghese N."/>
            <person name="Mukherjee S."/>
            <person name="Reddy T.B.K."/>
            <person name="Daum C."/>
            <person name="Copeland A."/>
            <person name="Chen I.A."/>
            <person name="Ivanova N.N."/>
            <person name="Kyrpides N.C."/>
            <person name="Shapiro N."/>
            <person name="Eloe-Fadrosh E.A."/>
            <person name="Pietrasiak N."/>
        </authorList>
    </citation>
    <scope>NUCLEOTIDE SEQUENCE</scope>
    <source>
        <strain evidence="1">JT2-VF2</strain>
    </source>
</reference>
<protein>
    <submittedName>
        <fullName evidence="1">Uncharacterized protein</fullName>
    </submittedName>
</protein>
<reference evidence="1" key="1">
    <citation type="submission" date="2021-05" db="EMBL/GenBank/DDBJ databases">
        <authorList>
            <person name="Pietrasiak N."/>
            <person name="Ward R."/>
            <person name="Stajich J.E."/>
            <person name="Kurbessoian T."/>
        </authorList>
    </citation>
    <scope>NUCLEOTIDE SEQUENCE</scope>
    <source>
        <strain evidence="1">JT2-VF2</strain>
    </source>
</reference>
<evidence type="ECO:0000313" key="1">
    <source>
        <dbReference type="EMBL" id="MBW4564959.1"/>
    </source>
</evidence>
<dbReference type="AlphaFoldDB" id="A0A951Q369"/>
<evidence type="ECO:0000313" key="2">
    <source>
        <dbReference type="Proteomes" id="UP000715781"/>
    </source>
</evidence>
<gene>
    <name evidence="1" type="ORF">KME32_28395</name>
</gene>
<name>A0A951Q369_9NOST</name>
<comment type="caution">
    <text evidence="1">The sequence shown here is derived from an EMBL/GenBank/DDBJ whole genome shotgun (WGS) entry which is preliminary data.</text>
</comment>
<sequence>MKFSDLALGDLFQFLEGKYTYKKVGSEAGMPMCSRMNHIAEVKPETEIISVEPSTYSRELEENVPDFKQLAWELECEMAELDAHYADL</sequence>